<dbReference type="InterPro" id="IPR016098">
    <property type="entry name" value="CAP/MinC_C"/>
</dbReference>
<dbReference type="OrthoDB" id="9794530at2"/>
<keyword evidence="2 6" id="KW-0132">Cell division</keyword>
<feature type="domain" description="Septum formation inhibitor MinC N-terminal" evidence="8">
    <location>
        <begin position="6"/>
        <end position="73"/>
    </location>
</feature>
<evidence type="ECO:0000313" key="9">
    <source>
        <dbReference type="EMBL" id="VAX76583.1"/>
    </source>
</evidence>
<dbReference type="InterPro" id="IPR005526">
    <property type="entry name" value="Septum_form_inhib_MinC_C"/>
</dbReference>
<evidence type="ECO:0000256" key="3">
    <source>
        <dbReference type="ARBA" id="ARBA00023210"/>
    </source>
</evidence>
<evidence type="ECO:0000259" key="7">
    <source>
        <dbReference type="Pfam" id="PF03775"/>
    </source>
</evidence>
<evidence type="ECO:0000259" key="8">
    <source>
        <dbReference type="Pfam" id="PF05209"/>
    </source>
</evidence>
<dbReference type="PANTHER" id="PTHR34108">
    <property type="entry name" value="SEPTUM SITE-DETERMINING PROTEIN MINC"/>
    <property type="match status" value="1"/>
</dbReference>
<gene>
    <name evidence="6 9" type="primary">minC</name>
    <name evidence="9" type="ORF">BUCINSTRO3249_0217</name>
</gene>
<dbReference type="GO" id="GO:0000902">
    <property type="term" value="P:cell morphogenesis"/>
    <property type="evidence" value="ECO:0007669"/>
    <property type="project" value="InterPro"/>
</dbReference>
<evidence type="ECO:0000256" key="6">
    <source>
        <dbReference type="HAMAP-Rule" id="MF_00267"/>
    </source>
</evidence>
<evidence type="ECO:0000256" key="1">
    <source>
        <dbReference type="ARBA" id="ARBA00006291"/>
    </source>
</evidence>
<accession>A0A3B1DWB8</accession>
<comment type="similarity">
    <text evidence="1 6">Belongs to the MinC family.</text>
</comment>
<dbReference type="SUPFAM" id="SSF63848">
    <property type="entry name" value="Cell-division inhibitor MinC, C-terminal domain"/>
    <property type="match status" value="1"/>
</dbReference>
<evidence type="ECO:0000256" key="5">
    <source>
        <dbReference type="ARBA" id="ARBA00025606"/>
    </source>
</evidence>
<dbReference type="GO" id="GO:0000917">
    <property type="term" value="P:division septum assembly"/>
    <property type="evidence" value="ECO:0007669"/>
    <property type="project" value="UniProtKB-KW"/>
</dbReference>
<evidence type="ECO:0000256" key="4">
    <source>
        <dbReference type="ARBA" id="ARBA00023306"/>
    </source>
</evidence>
<feature type="domain" description="Septum formation inhibitor MinC C-terminal" evidence="7">
    <location>
        <begin position="139"/>
        <end position="238"/>
    </location>
</feature>
<dbReference type="PANTHER" id="PTHR34108:SF1">
    <property type="entry name" value="SEPTUM SITE-DETERMINING PROTEIN MINC"/>
    <property type="match status" value="1"/>
</dbReference>
<dbReference type="HAMAP" id="MF_00267">
    <property type="entry name" value="MinC"/>
    <property type="match status" value="1"/>
</dbReference>
<dbReference type="EMBL" id="LR025085">
    <property type="protein sequence ID" value="VAX76583.1"/>
    <property type="molecule type" value="Genomic_DNA"/>
</dbReference>
<dbReference type="GO" id="GO:1901891">
    <property type="term" value="P:regulation of cell septum assembly"/>
    <property type="evidence" value="ECO:0007669"/>
    <property type="project" value="InterPro"/>
</dbReference>
<reference evidence="10" key="1">
    <citation type="submission" date="2018-09" db="EMBL/GenBank/DDBJ databases">
        <authorList>
            <person name="Manzano-Marin A."/>
            <person name="Manzano-Marin A."/>
        </authorList>
    </citation>
    <scope>NUCLEOTIDE SEQUENCE [LARGE SCALE GENOMIC DNA]</scope>
    <source>
        <strain evidence="10">BuCistrobi</strain>
    </source>
</reference>
<sequence length="242" mass="27678">MKDKLITFKKNNFTVLVIYLNNITFNCFKKFLLKKITESPNFFKDIPILLHIKRLSCSFDWINIKRFILSIGLFLIGITGYLDKNLKNIILQSGITIFPKKKKICKIYKNNYFTYPNNKKSKTLSISSKIIENQKSYLVSSLVRSGQKIYTPNTDLIITNNVSSGAELIAGGNVHIYGIMRGRVLAGVNGDVTRKIFCTQLFAELIAIAGKYWTIEKIPNQFIGKSVEISLINKAIYIKRFN</sequence>
<dbReference type="STRING" id="1921549.GCA_900128825_00216"/>
<keyword evidence="3 6" id="KW-0717">Septation</keyword>
<dbReference type="Proteomes" id="UP000271849">
    <property type="component" value="Chromosome"/>
</dbReference>
<proteinExistence type="inferred from homology"/>
<dbReference type="GO" id="GO:0051302">
    <property type="term" value="P:regulation of cell division"/>
    <property type="evidence" value="ECO:0007669"/>
    <property type="project" value="InterPro"/>
</dbReference>
<organism evidence="9 10">
    <name type="scientific">Buchnera aphidicola</name>
    <name type="common">Cinara strobi</name>
    <dbReference type="NCBI Taxonomy" id="1921549"/>
    <lineage>
        <taxon>Bacteria</taxon>
        <taxon>Pseudomonadati</taxon>
        <taxon>Pseudomonadota</taxon>
        <taxon>Gammaproteobacteria</taxon>
        <taxon>Enterobacterales</taxon>
        <taxon>Erwiniaceae</taxon>
        <taxon>Buchnera</taxon>
    </lineage>
</organism>
<dbReference type="Gene3D" id="2.160.20.70">
    <property type="match status" value="1"/>
</dbReference>
<dbReference type="InterPro" id="IPR013033">
    <property type="entry name" value="MinC"/>
</dbReference>
<dbReference type="InterPro" id="IPR036145">
    <property type="entry name" value="MinC_C_sf"/>
</dbReference>
<dbReference type="Gene3D" id="3.30.70.260">
    <property type="match status" value="1"/>
</dbReference>
<dbReference type="Pfam" id="PF03775">
    <property type="entry name" value="MinC_C"/>
    <property type="match status" value="1"/>
</dbReference>
<protein>
    <recommendedName>
        <fullName evidence="6">Probable septum site-determining protein MinC</fullName>
    </recommendedName>
</protein>
<keyword evidence="4 6" id="KW-0131">Cell cycle</keyword>
<evidence type="ECO:0000256" key="2">
    <source>
        <dbReference type="ARBA" id="ARBA00022618"/>
    </source>
</evidence>
<dbReference type="Pfam" id="PF05209">
    <property type="entry name" value="MinC_N"/>
    <property type="match status" value="1"/>
</dbReference>
<dbReference type="AlphaFoldDB" id="A0A3B1DWB8"/>
<dbReference type="InterPro" id="IPR007874">
    <property type="entry name" value="MinC_N"/>
</dbReference>
<dbReference type="NCBIfam" id="TIGR01222">
    <property type="entry name" value="minC"/>
    <property type="match status" value="1"/>
</dbReference>
<comment type="function">
    <text evidence="5 6">Cell division inhibitor that blocks the formation of polar Z ring septums. Rapidly oscillates between the poles of the cell to destabilize FtsZ filaments that have formed before they mature into polar Z rings. Prevents FtsZ polymerization.</text>
</comment>
<dbReference type="RefSeq" id="WP_158349097.1">
    <property type="nucleotide sequence ID" value="NZ_LR025085.1"/>
</dbReference>
<name>A0A3B1DWB8_9GAMM</name>
<comment type="subunit">
    <text evidence="6">Interacts with MinD and FtsZ.</text>
</comment>
<evidence type="ECO:0000313" key="10">
    <source>
        <dbReference type="Proteomes" id="UP000271849"/>
    </source>
</evidence>